<proteinExistence type="predicted"/>
<dbReference type="EMBL" id="LJQI01000339">
    <property type="protein sequence ID" value="KPX23449.1"/>
    <property type="molecule type" value="Genomic_DNA"/>
</dbReference>
<comment type="caution">
    <text evidence="2">The sequence shown here is derived from an EMBL/GenBank/DDBJ whole genome shotgun (WGS) entry which is preliminary data.</text>
</comment>
<gene>
    <name evidence="2" type="ORF">ALO70_02870</name>
    <name evidence="3" type="ORF">ALQ39_03453</name>
</gene>
<dbReference type="EMBL" id="RBPV01000103">
    <property type="protein sequence ID" value="RMO63370.1"/>
    <property type="molecule type" value="Genomic_DNA"/>
</dbReference>
<organism evidence="2 4">
    <name type="scientific">Pseudomonas amygdali pv. eriobotryae</name>
    <dbReference type="NCBI Taxonomy" id="129137"/>
    <lineage>
        <taxon>Bacteria</taxon>
        <taxon>Pseudomonadati</taxon>
        <taxon>Pseudomonadota</taxon>
        <taxon>Gammaproteobacteria</taxon>
        <taxon>Pseudomonadales</taxon>
        <taxon>Pseudomonadaceae</taxon>
        <taxon>Pseudomonas</taxon>
        <taxon>Pseudomonas amygdali</taxon>
    </lineage>
</organism>
<feature type="region of interest" description="Disordered" evidence="1">
    <location>
        <begin position="41"/>
        <end position="60"/>
    </location>
</feature>
<dbReference type="InterPro" id="IPR019659">
    <property type="entry name" value="DUF2514"/>
</dbReference>
<dbReference type="Proteomes" id="UP000275613">
    <property type="component" value="Unassembled WGS sequence"/>
</dbReference>
<reference evidence="2 4" key="1">
    <citation type="submission" date="2015-09" db="EMBL/GenBank/DDBJ databases">
        <title>Genome announcement of multiple Pseudomonas syringae strains.</title>
        <authorList>
            <person name="Thakur S."/>
            <person name="Wang P.W."/>
            <person name="Gong Y."/>
            <person name="Weir B.S."/>
            <person name="Guttman D.S."/>
        </authorList>
    </citation>
    <scope>NUCLEOTIDE SEQUENCE [LARGE SCALE GENOMIC DNA]</scope>
    <source>
        <strain evidence="2 4">ICMP4455</strain>
    </source>
</reference>
<protein>
    <submittedName>
        <fullName evidence="2">Uncharacterized protein</fullName>
    </submittedName>
</protein>
<reference evidence="3 5" key="2">
    <citation type="submission" date="2018-08" db="EMBL/GenBank/DDBJ databases">
        <title>Recombination of ecologically and evolutionarily significant loci maintains genetic cohesion in the Pseudomonas syringae species complex.</title>
        <authorList>
            <person name="Dillon M."/>
            <person name="Thakur S."/>
            <person name="Almeida R.N.D."/>
            <person name="Weir B.S."/>
            <person name="Guttman D.S."/>
        </authorList>
    </citation>
    <scope>NUCLEOTIDE SEQUENCE [LARGE SCALE GENOMIC DNA]</scope>
    <source>
        <strain evidence="3 5">ICMP 4316</strain>
    </source>
</reference>
<dbReference type="Pfam" id="PF10721">
    <property type="entry name" value="DUF2514"/>
    <property type="match status" value="1"/>
</dbReference>
<dbReference type="PATRIC" id="fig|129137.4.peg.4207"/>
<accession>A0A0P9R5I7</accession>
<evidence type="ECO:0000313" key="2">
    <source>
        <dbReference type="EMBL" id="KPX23449.1"/>
    </source>
</evidence>
<evidence type="ECO:0000256" key="1">
    <source>
        <dbReference type="SAM" id="MobiDB-lite"/>
    </source>
</evidence>
<dbReference type="Proteomes" id="UP000050490">
    <property type="component" value="Unassembled WGS sequence"/>
</dbReference>
<sequence length="125" mass="13422">MLSELLSRSDSRAGELAKYADSARIAGLACNRFVEELSNTTNSARPVGRRGSTVQTATKQETYDRTMKVTLAVKANGGSVAVQIQAGDNWITTDTFWKDGGYQLSIPPATIRYVPAAGAAFEVYA</sequence>
<evidence type="ECO:0000313" key="4">
    <source>
        <dbReference type="Proteomes" id="UP000050490"/>
    </source>
</evidence>
<dbReference type="AlphaFoldDB" id="A0A0P9R5I7"/>
<evidence type="ECO:0000313" key="5">
    <source>
        <dbReference type="Proteomes" id="UP000275613"/>
    </source>
</evidence>
<evidence type="ECO:0000313" key="3">
    <source>
        <dbReference type="EMBL" id="RMO63370.1"/>
    </source>
</evidence>
<name>A0A0P9R5I7_PSEA0</name>